<feature type="compositionally biased region" description="Basic and acidic residues" evidence="1">
    <location>
        <begin position="107"/>
        <end position="123"/>
    </location>
</feature>
<evidence type="ECO:0000256" key="1">
    <source>
        <dbReference type="SAM" id="MobiDB-lite"/>
    </source>
</evidence>
<proteinExistence type="predicted"/>
<dbReference type="GO" id="GO:0070202">
    <property type="term" value="P:regulation of establishment of protein localization to chromosome"/>
    <property type="evidence" value="ECO:0007669"/>
    <property type="project" value="TreeGrafter"/>
</dbReference>
<dbReference type="AlphaFoldDB" id="A0A0P5CJY0"/>
<evidence type="ECO:0000313" key="2">
    <source>
        <dbReference type="EMBL" id="KZS12435.1"/>
    </source>
</evidence>
<dbReference type="Proteomes" id="UP000076858">
    <property type="component" value="Unassembled WGS sequence"/>
</dbReference>
<dbReference type="EMBL" id="LRGB01001361">
    <property type="protein sequence ID" value="KZS12435.1"/>
    <property type="molecule type" value="Genomic_DNA"/>
</dbReference>
<sequence length="309" mass="34696">MEESKSPVLSCKKKGKSTKILLASPILSCGRKRKKPLPDDSPVFLRSIRKTRSSKGGESPVIDSFCSPPTSEGSPMRPHKLKPKSLFIDIDETPPSVNSQLSQTSAEHSRESNHHIIEEESHSESSGSESEIIVHERTMSDSEDKLDTTVTDASSRSQNSTAISQTSSYYSGISTPEKKTVRSKPIPTGSARKKRQYKPSGLAKQLSKLLIRQESDYHLWKFQQKLSSSSTTETTLRDDSISARLKLRIESLWVGKIHRFAHCCNLLQEQSRVEGSLSYNRVSLLFTPERWERFNSVQAGDIVSIYEPW</sequence>
<dbReference type="GO" id="GO:0000724">
    <property type="term" value="P:double-strand break repair via homologous recombination"/>
    <property type="evidence" value="ECO:0007669"/>
    <property type="project" value="TreeGrafter"/>
</dbReference>
<dbReference type="InterPro" id="IPR028026">
    <property type="entry name" value="DUF4502"/>
</dbReference>
<dbReference type="OrthoDB" id="1914453at2759"/>
<comment type="caution">
    <text evidence="2">The sequence shown here is derived from an EMBL/GenBank/DDBJ whole genome shotgun (WGS) entry which is preliminary data.</text>
</comment>
<dbReference type="PANTHER" id="PTHR34347:SF1">
    <property type="entry name" value="DNA REPAIR-SCAFFOLDING PROTEIN"/>
    <property type="match status" value="1"/>
</dbReference>
<evidence type="ECO:0000313" key="3">
    <source>
        <dbReference type="Proteomes" id="UP000076858"/>
    </source>
</evidence>
<accession>A0A0P5CJY0</accession>
<dbReference type="InterPro" id="IPR053054">
    <property type="entry name" value="DNA_repair-scaffolding"/>
</dbReference>
<dbReference type="GO" id="GO:0000228">
    <property type="term" value="C:nuclear chromosome"/>
    <property type="evidence" value="ECO:0007669"/>
    <property type="project" value="TreeGrafter"/>
</dbReference>
<keyword evidence="3" id="KW-1185">Reference proteome</keyword>
<feature type="compositionally biased region" description="Polar residues" evidence="1">
    <location>
        <begin position="148"/>
        <end position="174"/>
    </location>
</feature>
<feature type="compositionally biased region" description="Polar residues" evidence="1">
    <location>
        <begin position="95"/>
        <end position="106"/>
    </location>
</feature>
<feature type="region of interest" description="Disordered" evidence="1">
    <location>
        <begin position="31"/>
        <end position="200"/>
    </location>
</feature>
<feature type="compositionally biased region" description="Basic and acidic residues" evidence="1">
    <location>
        <begin position="132"/>
        <end position="147"/>
    </location>
</feature>
<dbReference type="PANTHER" id="PTHR34347">
    <property type="entry name" value="DNA REPAIR-SCAFFOLDING PROTEIN SPIDR"/>
    <property type="match status" value="1"/>
</dbReference>
<dbReference type="Pfam" id="PF14950">
    <property type="entry name" value="DUF4502"/>
    <property type="match status" value="1"/>
</dbReference>
<organism evidence="2 3">
    <name type="scientific">Daphnia magna</name>
    <dbReference type="NCBI Taxonomy" id="35525"/>
    <lineage>
        <taxon>Eukaryota</taxon>
        <taxon>Metazoa</taxon>
        <taxon>Ecdysozoa</taxon>
        <taxon>Arthropoda</taxon>
        <taxon>Crustacea</taxon>
        <taxon>Branchiopoda</taxon>
        <taxon>Diplostraca</taxon>
        <taxon>Cladocera</taxon>
        <taxon>Anomopoda</taxon>
        <taxon>Daphniidae</taxon>
        <taxon>Daphnia</taxon>
    </lineage>
</organism>
<dbReference type="GO" id="GO:0005654">
    <property type="term" value="C:nucleoplasm"/>
    <property type="evidence" value="ECO:0007669"/>
    <property type="project" value="TreeGrafter"/>
</dbReference>
<reference evidence="2 3" key="1">
    <citation type="submission" date="2016-03" db="EMBL/GenBank/DDBJ databases">
        <title>EvidentialGene: Evidence-directed Construction of Genes on Genomes.</title>
        <authorList>
            <person name="Gilbert D.G."/>
            <person name="Choi J.-H."/>
            <person name="Mockaitis K."/>
            <person name="Colbourne J."/>
            <person name="Pfrender M."/>
        </authorList>
    </citation>
    <scope>NUCLEOTIDE SEQUENCE [LARGE SCALE GENOMIC DNA]</scope>
    <source>
        <strain evidence="2 3">Xinb3</strain>
        <tissue evidence="2">Complete organism</tissue>
    </source>
</reference>
<protein>
    <submittedName>
        <fullName evidence="2">Uncharacterized protein</fullName>
    </submittedName>
</protein>
<gene>
    <name evidence="2" type="ORF">APZ42_022538</name>
</gene>
<name>A0A0P5CJY0_9CRUS</name>